<dbReference type="InterPro" id="IPR002057">
    <property type="entry name" value="Isopenicillin-N_synth_CS"/>
</dbReference>
<evidence type="ECO:0000256" key="2">
    <source>
        <dbReference type="ARBA" id="ARBA00023002"/>
    </source>
</evidence>
<dbReference type="InterPro" id="IPR008884">
    <property type="entry name" value="TylF_MeTrfase"/>
</dbReference>
<dbReference type="RefSeq" id="WP_256396536.1">
    <property type="nucleotide sequence ID" value="NZ_JANHDJ010000004.1"/>
</dbReference>
<accession>A0ABD6DC80</accession>
<dbReference type="GO" id="GO:0032259">
    <property type="term" value="P:methylation"/>
    <property type="evidence" value="ECO:0007669"/>
    <property type="project" value="UniProtKB-KW"/>
</dbReference>
<comment type="caution">
    <text evidence="4">The sequence shown here is derived from an EMBL/GenBank/DDBJ whole genome shotgun (WGS) entry which is preliminary data.</text>
</comment>
<comment type="similarity">
    <text evidence="1">Belongs to the iron/ascorbate-dependent oxidoreductase family.</text>
</comment>
<dbReference type="PANTHER" id="PTHR40036:SF1">
    <property type="entry name" value="MACROCIN O-METHYLTRANSFERASE"/>
    <property type="match status" value="1"/>
</dbReference>
<evidence type="ECO:0000256" key="1">
    <source>
        <dbReference type="ARBA" id="ARBA00008056"/>
    </source>
</evidence>
<keyword evidence="4" id="KW-0489">Methyltransferase</keyword>
<dbReference type="PANTHER" id="PTHR40036">
    <property type="entry name" value="MACROCIN O-METHYLTRANSFERASE"/>
    <property type="match status" value="1"/>
</dbReference>
<keyword evidence="4" id="KW-0808">Transferase</keyword>
<organism evidence="4 5">
    <name type="scientific">Halohasta litorea</name>
    <dbReference type="NCBI Taxonomy" id="869891"/>
    <lineage>
        <taxon>Archaea</taxon>
        <taxon>Methanobacteriati</taxon>
        <taxon>Methanobacteriota</taxon>
        <taxon>Stenosarchaea group</taxon>
        <taxon>Halobacteria</taxon>
        <taxon>Halobacteriales</taxon>
        <taxon>Haloferacaceae</taxon>
        <taxon>Halohasta</taxon>
    </lineage>
</organism>
<dbReference type="Proteomes" id="UP001597052">
    <property type="component" value="Unassembled WGS sequence"/>
</dbReference>
<keyword evidence="3" id="KW-0408">Iron</keyword>
<name>A0ABD6DC80_9EURY</name>
<dbReference type="InterPro" id="IPR029063">
    <property type="entry name" value="SAM-dependent_MTases_sf"/>
</dbReference>
<dbReference type="EMBL" id="JBHUDM010000004">
    <property type="protein sequence ID" value="MFD1642935.1"/>
    <property type="molecule type" value="Genomic_DNA"/>
</dbReference>
<dbReference type="GO" id="GO:0008168">
    <property type="term" value="F:methyltransferase activity"/>
    <property type="evidence" value="ECO:0007669"/>
    <property type="project" value="UniProtKB-KW"/>
</dbReference>
<evidence type="ECO:0000313" key="5">
    <source>
        <dbReference type="Proteomes" id="UP001597052"/>
    </source>
</evidence>
<evidence type="ECO:0000313" key="4">
    <source>
        <dbReference type="EMBL" id="MFD1642935.1"/>
    </source>
</evidence>
<dbReference type="Gene3D" id="3.40.50.150">
    <property type="entry name" value="Vaccinia Virus protein VP39"/>
    <property type="match status" value="1"/>
</dbReference>
<dbReference type="EC" id="2.1.1.-" evidence="4"/>
<dbReference type="AlphaFoldDB" id="A0ABD6DC80"/>
<keyword evidence="5" id="KW-1185">Reference proteome</keyword>
<sequence length="297" mass="32144">MHHLGHHLLESAARGYRLGLLALSLPIILGEFFHPETGAEYDVETPTKLRVVARMARNNLAIPTGSSFVEHLVVATKALTVPAEREGVLVECGAYKGGSTANLSVVADLCGRGLVVFDSFEGMPEPEAADRQHVLLASDQVHTYETGSWDASQSTVEANVDRYGVLSACRFEAGRFEETMPAFDEPVVCAFLDVGLRSSAETAVGELWPLLADGSYLFTHEAKHMEIATLFFEGEWWADRLGTTPPGLVGAGSGLGLHPSDNGFSSLLAYTIKNPDRETFRDVDDDGRENVVGPRRG</sequence>
<evidence type="ECO:0000256" key="3">
    <source>
        <dbReference type="ARBA" id="ARBA00023004"/>
    </source>
</evidence>
<dbReference type="Pfam" id="PF05711">
    <property type="entry name" value="TylF"/>
    <property type="match status" value="1"/>
</dbReference>
<dbReference type="PROSITE" id="PS00186">
    <property type="entry name" value="IPNS_2"/>
    <property type="match status" value="1"/>
</dbReference>
<reference evidence="4 5" key="1">
    <citation type="journal article" date="2019" name="Int. J. Syst. Evol. Microbiol.">
        <title>The Global Catalogue of Microorganisms (GCM) 10K type strain sequencing project: providing services to taxonomists for standard genome sequencing and annotation.</title>
        <authorList>
            <consortium name="The Broad Institute Genomics Platform"/>
            <consortium name="The Broad Institute Genome Sequencing Center for Infectious Disease"/>
            <person name="Wu L."/>
            <person name="Ma J."/>
        </authorList>
    </citation>
    <scope>NUCLEOTIDE SEQUENCE [LARGE SCALE GENOMIC DNA]</scope>
    <source>
        <strain evidence="4 5">CGMCC 1.10593</strain>
    </source>
</reference>
<protein>
    <submittedName>
        <fullName evidence="4">TylF/MycF/NovP-related O-methyltransferase</fullName>
        <ecNumber evidence="4">2.1.1.-</ecNumber>
    </submittedName>
</protein>
<dbReference type="GO" id="GO:0016491">
    <property type="term" value="F:oxidoreductase activity"/>
    <property type="evidence" value="ECO:0007669"/>
    <property type="project" value="UniProtKB-KW"/>
</dbReference>
<proteinExistence type="inferred from homology"/>
<gene>
    <name evidence="4" type="ORF">ACFSBW_13750</name>
</gene>
<keyword evidence="2" id="KW-0560">Oxidoreductase</keyword>